<keyword evidence="4" id="KW-0804">Transcription</keyword>
<dbReference type="SUPFAM" id="SSF52540">
    <property type="entry name" value="P-loop containing nucleoside triphosphate hydrolases"/>
    <property type="match status" value="1"/>
</dbReference>
<dbReference type="Pfam" id="PF13424">
    <property type="entry name" value="TPR_12"/>
    <property type="match status" value="1"/>
</dbReference>
<dbReference type="InterPro" id="IPR051677">
    <property type="entry name" value="AfsR-DnrI-RedD_regulator"/>
</dbReference>
<keyword evidence="3 5" id="KW-0238">DNA-binding</keyword>
<dbReference type="RefSeq" id="WP_275408830.1">
    <property type="nucleotide sequence ID" value="NZ_BOPC01000055.1"/>
</dbReference>
<dbReference type="PROSITE" id="PS51755">
    <property type="entry name" value="OMPR_PHOB"/>
    <property type="match status" value="1"/>
</dbReference>
<evidence type="ECO:0000313" key="8">
    <source>
        <dbReference type="Proteomes" id="UP000653076"/>
    </source>
</evidence>
<dbReference type="PRINTS" id="PR00364">
    <property type="entry name" value="DISEASERSIST"/>
</dbReference>
<accession>A0ABQ4JF13</accession>
<dbReference type="SUPFAM" id="SSF46894">
    <property type="entry name" value="C-terminal effector domain of the bipartite response regulators"/>
    <property type="match status" value="1"/>
</dbReference>
<dbReference type="InterPro" id="IPR027417">
    <property type="entry name" value="P-loop_NTPase"/>
</dbReference>
<evidence type="ECO:0000313" key="7">
    <source>
        <dbReference type="EMBL" id="GIJ28834.1"/>
    </source>
</evidence>
<dbReference type="InterPro" id="IPR036388">
    <property type="entry name" value="WH-like_DNA-bd_sf"/>
</dbReference>
<dbReference type="SMART" id="SM00862">
    <property type="entry name" value="Trans_reg_C"/>
    <property type="match status" value="1"/>
</dbReference>
<evidence type="ECO:0000256" key="2">
    <source>
        <dbReference type="ARBA" id="ARBA00023015"/>
    </source>
</evidence>
<name>A0ABQ4JF13_9ACTN</name>
<dbReference type="SMART" id="SM00028">
    <property type="entry name" value="TPR"/>
    <property type="match status" value="5"/>
</dbReference>
<dbReference type="InterPro" id="IPR011990">
    <property type="entry name" value="TPR-like_helical_dom_sf"/>
</dbReference>
<evidence type="ECO:0000259" key="6">
    <source>
        <dbReference type="PROSITE" id="PS51755"/>
    </source>
</evidence>
<evidence type="ECO:0000256" key="5">
    <source>
        <dbReference type="PROSITE-ProRule" id="PRU01091"/>
    </source>
</evidence>
<sequence length="1020" mass="111906">MQSEGPVQIQVLGGLVVRLASGVLPPGTPKQRTVLAMLACHASRLVSVEQLVDELWPEAPPYSAVPNVRTYAANLRRALETMAPDRKVLIRDRGGYRLDVDPARVDVFAFQAEVAEARRLAGSDDAAAAALLSRALPAWRGPMLTGVSLGPALAAHVAAATEDRMLAAELFAELSIELGRYDDALPVLREMLIIQPLREPAHLLLMRALHLRNDHAGAIAAYTAARRALREQLNIEPGVELQELYLRIVEQKRTIPRELHIDAPASSTRAPVEMAERTDQSYLFFPRMVSGFVGRATAIEHLVSENRRAGEYGPAVHLIDGMAGSGKTSLAVHVAQRLVERYPDAQLFIDLKGHNRAEKMDSAIALATLLRQLGVPGGRIPSEPGDRLLFWRRELASRRVIIVLDNAADAEQIIPLLPTSAGSAVIVTSRRRITGLDVGPPVSLPVMELAEGTALLASTVGADRVAVEPEAAAAVVEQCGHLPLAIRLAGSRLAHRPTWRVADLSALLADNASRLDHLASGDRSVAGAFAASYEPLEECTKRLFRLLSVHPGDEFDVIVASALSGLPHDGTIDALDSLLDCHLIEEVEPGRYRMHDLMGQYAHELSLRHDAAHARDQALSDLIDVMLHRSFPVADNLESRAVRKYVTLGPPRRPDLLDIAAPSTEEWVEDERSNLVALVVRAREWGHHDQVWRLARMLWRFLYVRGYFDDIIRTHLAGLASAEAAQDEAAAGIMHNYVASAHLRTGNFGDALKHVSAAVSIAERRGDVERIGRYRVNLVAVHWIRGELSEAVRVGLEGLRNGQDLDEVPTFLPNVGLALMLLGRNDEALHLHRLHLYLARQAGNRFHLLNALGHIGAVKCRVGRYEEAIRALRAALVLRRRTGHRYAEAEVENDLGIALRGLGRLDEAVLHHEAARQLAVESGEPHVEAAAINDLAVTLVSSDVSRAIDLHREALRVAARIAHPYEQGRALAGLAEHLVATDAVEARRHWERALAIFRRMGVPERSEVERRLAELGHSRV</sequence>
<comment type="similarity">
    <text evidence="1">Belongs to the AfsR/DnrI/RedD regulatory family.</text>
</comment>
<dbReference type="Pfam" id="PF03704">
    <property type="entry name" value="BTAD"/>
    <property type="match status" value="1"/>
</dbReference>
<evidence type="ECO:0000256" key="4">
    <source>
        <dbReference type="ARBA" id="ARBA00023163"/>
    </source>
</evidence>
<dbReference type="PANTHER" id="PTHR35807">
    <property type="entry name" value="TRANSCRIPTIONAL REGULATOR REDD-RELATED"/>
    <property type="match status" value="1"/>
</dbReference>
<evidence type="ECO:0000256" key="3">
    <source>
        <dbReference type="ARBA" id="ARBA00023125"/>
    </source>
</evidence>
<comment type="caution">
    <text evidence="7">The sequence shown here is derived from an EMBL/GenBank/DDBJ whole genome shotgun (WGS) entry which is preliminary data.</text>
</comment>
<dbReference type="InterPro" id="IPR005158">
    <property type="entry name" value="BTAD"/>
</dbReference>
<keyword evidence="2" id="KW-0805">Transcription regulation</keyword>
<dbReference type="SMART" id="SM01043">
    <property type="entry name" value="BTAD"/>
    <property type="match status" value="1"/>
</dbReference>
<dbReference type="EMBL" id="BOPC01000055">
    <property type="protein sequence ID" value="GIJ28834.1"/>
    <property type="molecule type" value="Genomic_DNA"/>
</dbReference>
<gene>
    <name evidence="7" type="ORF">Vqi01_39960</name>
</gene>
<dbReference type="InterPro" id="IPR019734">
    <property type="entry name" value="TPR_rpt"/>
</dbReference>
<dbReference type="InterPro" id="IPR001867">
    <property type="entry name" value="OmpR/PhoB-type_DNA-bd"/>
</dbReference>
<dbReference type="Gene3D" id="1.10.10.10">
    <property type="entry name" value="Winged helix-like DNA-binding domain superfamily/Winged helix DNA-binding domain"/>
    <property type="match status" value="1"/>
</dbReference>
<dbReference type="InterPro" id="IPR016032">
    <property type="entry name" value="Sig_transdc_resp-reg_C-effctor"/>
</dbReference>
<feature type="domain" description="OmpR/PhoB-type" evidence="6">
    <location>
        <begin position="1"/>
        <end position="100"/>
    </location>
</feature>
<dbReference type="PANTHER" id="PTHR35807:SF1">
    <property type="entry name" value="TRANSCRIPTIONAL REGULATOR REDD"/>
    <property type="match status" value="1"/>
</dbReference>
<dbReference type="Gene3D" id="1.25.40.10">
    <property type="entry name" value="Tetratricopeptide repeat domain"/>
    <property type="match status" value="3"/>
</dbReference>
<reference evidence="7 8" key="1">
    <citation type="submission" date="2021-01" db="EMBL/GenBank/DDBJ databases">
        <title>Whole genome shotgun sequence of Verrucosispora qiuiae NBRC 106684.</title>
        <authorList>
            <person name="Komaki H."/>
            <person name="Tamura T."/>
        </authorList>
    </citation>
    <scope>NUCLEOTIDE SEQUENCE [LARGE SCALE GENOMIC DNA]</scope>
    <source>
        <strain evidence="7 8">NBRC 106684</strain>
    </source>
</reference>
<dbReference type="Gene3D" id="3.40.50.300">
    <property type="entry name" value="P-loop containing nucleotide triphosphate hydrolases"/>
    <property type="match status" value="1"/>
</dbReference>
<dbReference type="Pfam" id="PF00486">
    <property type="entry name" value="Trans_reg_C"/>
    <property type="match status" value="1"/>
</dbReference>
<evidence type="ECO:0000256" key="1">
    <source>
        <dbReference type="ARBA" id="ARBA00005820"/>
    </source>
</evidence>
<proteinExistence type="inferred from homology"/>
<organism evidence="7 8">
    <name type="scientific">Micromonospora qiuiae</name>
    <dbReference type="NCBI Taxonomy" id="502268"/>
    <lineage>
        <taxon>Bacteria</taxon>
        <taxon>Bacillati</taxon>
        <taxon>Actinomycetota</taxon>
        <taxon>Actinomycetes</taxon>
        <taxon>Micromonosporales</taxon>
        <taxon>Micromonosporaceae</taxon>
        <taxon>Micromonospora</taxon>
    </lineage>
</organism>
<feature type="DNA-binding region" description="OmpR/PhoB-type" evidence="5">
    <location>
        <begin position="1"/>
        <end position="100"/>
    </location>
</feature>
<dbReference type="SUPFAM" id="SSF48452">
    <property type="entry name" value="TPR-like"/>
    <property type="match status" value="3"/>
</dbReference>
<protein>
    <submittedName>
        <fullName evidence="7">SARP family transcriptional regulator</fullName>
    </submittedName>
</protein>
<keyword evidence="8" id="KW-1185">Reference proteome</keyword>
<dbReference type="Proteomes" id="UP000653076">
    <property type="component" value="Unassembled WGS sequence"/>
</dbReference>